<evidence type="ECO:0000313" key="4">
    <source>
        <dbReference type="EMBL" id="ANJ73329.1"/>
    </source>
</evidence>
<reference evidence="5" key="1">
    <citation type="submission" date="2016-06" db="EMBL/GenBank/DDBJ databases">
        <authorList>
            <person name="Xu Y."/>
            <person name="Nagy A."/>
            <person name="Yan X."/>
            <person name="Kim S.W."/>
            <person name="Haley B."/>
            <person name="Liu N.T."/>
            <person name="Nou X."/>
        </authorList>
    </citation>
    <scope>NUCLEOTIDE SEQUENCE [LARGE SCALE GENOMIC DNA]</scope>
    <source>
        <strain evidence="5">ATCC 49129</strain>
    </source>
</reference>
<dbReference type="PANTHER" id="PTHR42852">
    <property type="entry name" value="THIOL:DISULFIDE INTERCHANGE PROTEIN DSBE"/>
    <property type="match status" value="1"/>
</dbReference>
<dbReference type="InterPro" id="IPR036249">
    <property type="entry name" value="Thioredoxin-like_sf"/>
</dbReference>
<dbReference type="GO" id="GO:0042158">
    <property type="term" value="P:lipoprotein biosynthetic process"/>
    <property type="evidence" value="ECO:0007669"/>
    <property type="project" value="InterPro"/>
</dbReference>
<dbReference type="InterPro" id="IPR001640">
    <property type="entry name" value="Lgt"/>
</dbReference>
<sequence>MMSVGPFSVHVIVVVLAALIAWLVARSMQRAEPNSPRKTAAHLLLDALLVGLIAARLGYVARWWPEYLATPRSILAIGDGGFDWWIGLPAAVALVLWKSHHARALRRPALIGIAAGMLAWAAAQGTLATLQRATPSLSALQLEGMDGSAVSFDKPIGKPVVLNLWASWCPPCRREMPILAQAQSDHPGVVFLMVNQGEQAPTVQQFLAQQGLSFDHVLLDPLSEAMQTFGSRGLPTTLFFDAQGKLVDSHMGEITAARLKDVVEHRLQP</sequence>
<keyword evidence="2" id="KW-0201">Cytochrome c-type biogenesis</keyword>
<evidence type="ECO:0000256" key="1">
    <source>
        <dbReference type="ARBA" id="ARBA00004196"/>
    </source>
</evidence>
<keyword evidence="3" id="KW-0676">Redox-active center</keyword>
<dbReference type="PROSITE" id="PS00194">
    <property type="entry name" value="THIOREDOXIN_1"/>
    <property type="match status" value="1"/>
</dbReference>
<dbReference type="CDD" id="cd02966">
    <property type="entry name" value="TlpA_like_family"/>
    <property type="match status" value="1"/>
</dbReference>
<comment type="subcellular location">
    <subcellularLocation>
        <location evidence="1">Cell envelope</location>
    </subcellularLocation>
</comment>
<dbReference type="GeneID" id="61526928"/>
<dbReference type="GO" id="GO:0017004">
    <property type="term" value="P:cytochrome complex assembly"/>
    <property type="evidence" value="ECO:0007669"/>
    <property type="project" value="UniProtKB-KW"/>
</dbReference>
<dbReference type="RefSeq" id="WP_064804650.1">
    <property type="nucleotide sequence ID" value="NZ_CP016022.1"/>
</dbReference>
<dbReference type="InterPro" id="IPR050553">
    <property type="entry name" value="Thioredoxin_ResA/DsbE_sf"/>
</dbReference>
<evidence type="ECO:0000313" key="5">
    <source>
        <dbReference type="Proteomes" id="UP000078572"/>
    </source>
</evidence>
<dbReference type="GO" id="GO:0005886">
    <property type="term" value="C:plasma membrane"/>
    <property type="evidence" value="ECO:0007669"/>
    <property type="project" value="InterPro"/>
</dbReference>
<gene>
    <name evidence="4" type="ORF">A9Y76_12980</name>
</gene>
<dbReference type="AlphaFoldDB" id="A0A191ZYX7"/>
<dbReference type="SUPFAM" id="SSF52833">
    <property type="entry name" value="Thioredoxin-like"/>
    <property type="match status" value="1"/>
</dbReference>
<proteinExistence type="predicted"/>
<dbReference type="GO" id="GO:0015036">
    <property type="term" value="F:disulfide oxidoreductase activity"/>
    <property type="evidence" value="ECO:0007669"/>
    <property type="project" value="UniProtKB-ARBA"/>
</dbReference>
<dbReference type="GO" id="GO:0030313">
    <property type="term" value="C:cell envelope"/>
    <property type="evidence" value="ECO:0007669"/>
    <property type="project" value="UniProtKB-SubCell"/>
</dbReference>
<dbReference type="PROSITE" id="PS51352">
    <property type="entry name" value="THIOREDOXIN_2"/>
    <property type="match status" value="1"/>
</dbReference>
<dbReference type="InterPro" id="IPR017937">
    <property type="entry name" value="Thioredoxin_CS"/>
</dbReference>
<dbReference type="Gene3D" id="3.40.30.10">
    <property type="entry name" value="Glutaredoxin"/>
    <property type="match status" value="1"/>
</dbReference>
<dbReference type="Proteomes" id="UP000078572">
    <property type="component" value="Chromosome 1"/>
</dbReference>
<dbReference type="InterPro" id="IPR013740">
    <property type="entry name" value="Redoxin"/>
</dbReference>
<name>A0A191ZYX7_9RALS</name>
<dbReference type="Pfam" id="PF01790">
    <property type="entry name" value="LGT"/>
    <property type="match status" value="1"/>
</dbReference>
<dbReference type="GO" id="GO:0008961">
    <property type="term" value="F:phosphatidylglycerol-prolipoprotein diacylglyceryl transferase activity"/>
    <property type="evidence" value="ECO:0007669"/>
    <property type="project" value="InterPro"/>
</dbReference>
<dbReference type="PANTHER" id="PTHR42852:SF13">
    <property type="entry name" value="PROTEIN DIPZ"/>
    <property type="match status" value="1"/>
</dbReference>
<organism evidence="4 5">
    <name type="scientific">Ralstonia insidiosa</name>
    <dbReference type="NCBI Taxonomy" id="190721"/>
    <lineage>
        <taxon>Bacteria</taxon>
        <taxon>Pseudomonadati</taxon>
        <taxon>Pseudomonadota</taxon>
        <taxon>Betaproteobacteria</taxon>
        <taxon>Burkholderiales</taxon>
        <taxon>Burkholderiaceae</taxon>
        <taxon>Ralstonia</taxon>
    </lineage>
</organism>
<dbReference type="Pfam" id="PF08534">
    <property type="entry name" value="Redoxin"/>
    <property type="match status" value="1"/>
</dbReference>
<dbReference type="OrthoDB" id="9811352at2"/>
<evidence type="ECO:0000256" key="3">
    <source>
        <dbReference type="ARBA" id="ARBA00023284"/>
    </source>
</evidence>
<evidence type="ECO:0000256" key="2">
    <source>
        <dbReference type="ARBA" id="ARBA00022748"/>
    </source>
</evidence>
<accession>A0A191ZYX7</accession>
<dbReference type="EMBL" id="CP016022">
    <property type="protein sequence ID" value="ANJ73329.1"/>
    <property type="molecule type" value="Genomic_DNA"/>
</dbReference>
<protein>
    <submittedName>
        <fullName evidence="4">Redoxin</fullName>
    </submittedName>
</protein>
<dbReference type="STRING" id="190721.ACS15_2678"/>
<dbReference type="InterPro" id="IPR013766">
    <property type="entry name" value="Thioredoxin_domain"/>
</dbReference>
<keyword evidence="5" id="KW-1185">Reference proteome</keyword>